<dbReference type="InterPro" id="IPR043856">
    <property type="entry name" value="DUF5818"/>
</dbReference>
<reference evidence="2 3" key="1">
    <citation type="submission" date="2019-10" db="EMBL/GenBank/DDBJ databases">
        <title>Cognatihalovulum marinum gen. nov. sp. nov., a new member of the family Rhodobacteraceae isolated from deep seawater of the Northwest Indian Ocean.</title>
        <authorList>
            <person name="Ruan C."/>
            <person name="Wang J."/>
            <person name="Zheng X."/>
            <person name="Song L."/>
            <person name="Zhu Y."/>
            <person name="Huang Y."/>
            <person name="Lu Z."/>
            <person name="Du W."/>
            <person name="Huang L."/>
            <person name="Dai X."/>
        </authorList>
    </citation>
    <scope>NUCLEOTIDE SEQUENCE [LARGE SCALE GENOMIC DNA]</scope>
    <source>
        <strain evidence="2 3">2CG4</strain>
    </source>
</reference>
<dbReference type="Pfam" id="PF01476">
    <property type="entry name" value="LysM"/>
    <property type="match status" value="2"/>
</dbReference>
<dbReference type="AlphaFoldDB" id="A0A6L5Z4W2"/>
<keyword evidence="3" id="KW-1185">Reference proteome</keyword>
<dbReference type="CDD" id="cd00118">
    <property type="entry name" value="LysM"/>
    <property type="match status" value="2"/>
</dbReference>
<dbReference type="SUPFAM" id="SSF54106">
    <property type="entry name" value="LysM domain"/>
    <property type="match status" value="2"/>
</dbReference>
<sequence>MLCPRGTLSICGLLSFRRQDQRECQMKRETMRILTISGLAALGMSGTAAAQSACGDSYTIRPGDTLYEVSQRCRVGLTRIYQLNSGIEARNLAIGQEIRLTGNAGGGRQPDRYRVKSGDTAFSIAQTLGVSLIELLRANEDMNPLRLMVGDVLDVPGIDRTPAFRVRPREGAPGSDVRIRAHELRPGDWVTIGVGPSSANWYPLEDVQVSDTGRVATKVEVPAWADPGDVLTFVIDTDRGVTLRSNDFQVIDRAGAGDGRVALEGRIREGAECFTLRTPDGELYAVVSTDIPFTDGEYVEVEGRFADVSFCQQGRGTVQVTSLREVRPRRN</sequence>
<dbReference type="Pfam" id="PF19135">
    <property type="entry name" value="DUF5818"/>
    <property type="match status" value="1"/>
</dbReference>
<dbReference type="Proteomes" id="UP000474957">
    <property type="component" value="Unassembled WGS sequence"/>
</dbReference>
<dbReference type="PROSITE" id="PS51782">
    <property type="entry name" value="LYSM"/>
    <property type="match status" value="2"/>
</dbReference>
<evidence type="ECO:0000313" key="3">
    <source>
        <dbReference type="Proteomes" id="UP000474957"/>
    </source>
</evidence>
<dbReference type="SMART" id="SM00257">
    <property type="entry name" value="LysM"/>
    <property type="match status" value="2"/>
</dbReference>
<feature type="domain" description="LysM" evidence="1">
    <location>
        <begin position="111"/>
        <end position="155"/>
    </location>
</feature>
<dbReference type="InterPro" id="IPR036779">
    <property type="entry name" value="LysM_dom_sf"/>
</dbReference>
<dbReference type="GO" id="GO:0008932">
    <property type="term" value="F:lytic endotransglycosylase activity"/>
    <property type="evidence" value="ECO:0007669"/>
    <property type="project" value="TreeGrafter"/>
</dbReference>
<name>A0A6L5Z4W2_9RHOB</name>
<dbReference type="EMBL" id="WIND01000015">
    <property type="protein sequence ID" value="MSU91074.1"/>
    <property type="molecule type" value="Genomic_DNA"/>
</dbReference>
<proteinExistence type="predicted"/>
<feature type="domain" description="LysM" evidence="1">
    <location>
        <begin position="56"/>
        <end position="100"/>
    </location>
</feature>
<gene>
    <name evidence="2" type="ORF">GE300_15905</name>
</gene>
<accession>A0A6L5Z4W2</accession>
<evidence type="ECO:0000259" key="1">
    <source>
        <dbReference type="PROSITE" id="PS51782"/>
    </source>
</evidence>
<organism evidence="2 3">
    <name type="scientific">Halovulum marinum</name>
    <dbReference type="NCBI Taxonomy" id="2662447"/>
    <lineage>
        <taxon>Bacteria</taxon>
        <taxon>Pseudomonadati</taxon>
        <taxon>Pseudomonadota</taxon>
        <taxon>Alphaproteobacteria</taxon>
        <taxon>Rhodobacterales</taxon>
        <taxon>Paracoccaceae</taxon>
        <taxon>Halovulum</taxon>
    </lineage>
</organism>
<protein>
    <submittedName>
        <fullName evidence="2">LysM peptidoglycan-binding domain-containing protein</fullName>
    </submittedName>
</protein>
<comment type="caution">
    <text evidence="2">The sequence shown here is derived from an EMBL/GenBank/DDBJ whole genome shotgun (WGS) entry which is preliminary data.</text>
</comment>
<dbReference type="PANTHER" id="PTHR33734:SF22">
    <property type="entry name" value="MEMBRANE-BOUND LYTIC MUREIN TRANSGLYCOSYLASE D"/>
    <property type="match status" value="1"/>
</dbReference>
<dbReference type="InterPro" id="IPR018392">
    <property type="entry name" value="LysM"/>
</dbReference>
<dbReference type="Gene3D" id="3.10.350.10">
    <property type="entry name" value="LysM domain"/>
    <property type="match status" value="2"/>
</dbReference>
<dbReference type="PANTHER" id="PTHR33734">
    <property type="entry name" value="LYSM DOMAIN-CONTAINING GPI-ANCHORED PROTEIN 2"/>
    <property type="match status" value="1"/>
</dbReference>
<evidence type="ECO:0000313" key="2">
    <source>
        <dbReference type="EMBL" id="MSU91074.1"/>
    </source>
</evidence>